<dbReference type="InterPro" id="IPR010998">
    <property type="entry name" value="Integrase_recombinase_N"/>
</dbReference>
<dbReference type="InterPro" id="IPR044068">
    <property type="entry name" value="CB"/>
</dbReference>
<dbReference type="EMBL" id="POWF01000008">
    <property type="protein sequence ID" value="PNQ72512.1"/>
    <property type="molecule type" value="Genomic_DNA"/>
</dbReference>
<organism evidence="12 13">
    <name type="scientific">Hanstruepera neustonica</name>
    <dbReference type="NCBI Taxonomy" id="1445657"/>
    <lineage>
        <taxon>Bacteria</taxon>
        <taxon>Pseudomonadati</taxon>
        <taxon>Bacteroidota</taxon>
        <taxon>Flavobacteriia</taxon>
        <taxon>Flavobacteriales</taxon>
        <taxon>Flavobacteriaceae</taxon>
        <taxon>Hanstruepera</taxon>
    </lineage>
</organism>
<dbReference type="RefSeq" id="WP_103052756.1">
    <property type="nucleotide sequence ID" value="NZ_POWF01000008.1"/>
</dbReference>
<keyword evidence="13" id="KW-1185">Reference proteome</keyword>
<reference evidence="12 13" key="1">
    <citation type="submission" date="2018-01" db="EMBL/GenBank/DDBJ databases">
        <title>The draft genome of Hanstruepera neustonica JCM19743.</title>
        <authorList>
            <person name="He R.-H."/>
            <person name="Du Z.-J."/>
        </authorList>
    </citation>
    <scope>NUCLEOTIDE SEQUENCE [LARGE SCALE GENOMIC DNA]</scope>
    <source>
        <strain evidence="12 13">JCM19743</strain>
    </source>
</reference>
<dbReference type="NCBIfam" id="NF040815">
    <property type="entry name" value="recomb_XerA_Arch"/>
    <property type="match status" value="1"/>
</dbReference>
<feature type="domain" description="Tyr recombinase" evidence="10">
    <location>
        <begin position="197"/>
        <end position="369"/>
    </location>
</feature>
<evidence type="ECO:0000256" key="8">
    <source>
        <dbReference type="ARBA" id="ARBA00023306"/>
    </source>
</evidence>
<dbReference type="InterPro" id="IPR011010">
    <property type="entry name" value="DNA_brk_join_enz"/>
</dbReference>
<dbReference type="OrthoDB" id="9801717at2"/>
<dbReference type="AlphaFoldDB" id="A0A2K1DWV9"/>
<keyword evidence="5" id="KW-0229">DNA integration</keyword>
<keyword evidence="3" id="KW-0132">Cell division</keyword>
<dbReference type="GO" id="GO:0006310">
    <property type="term" value="P:DNA recombination"/>
    <property type="evidence" value="ECO:0007669"/>
    <property type="project" value="UniProtKB-KW"/>
</dbReference>
<gene>
    <name evidence="12" type="ORF">C1T31_12050</name>
</gene>
<dbReference type="GO" id="GO:0005737">
    <property type="term" value="C:cytoplasm"/>
    <property type="evidence" value="ECO:0007669"/>
    <property type="project" value="UniProtKB-SubCell"/>
</dbReference>
<keyword evidence="2" id="KW-0963">Cytoplasm</keyword>
<evidence type="ECO:0000256" key="7">
    <source>
        <dbReference type="ARBA" id="ARBA00023172"/>
    </source>
</evidence>
<evidence type="ECO:0000256" key="3">
    <source>
        <dbReference type="ARBA" id="ARBA00022618"/>
    </source>
</evidence>
<proteinExistence type="predicted"/>
<evidence type="ECO:0000259" key="11">
    <source>
        <dbReference type="PROSITE" id="PS51900"/>
    </source>
</evidence>
<dbReference type="Gene3D" id="1.10.443.10">
    <property type="entry name" value="Intergrase catalytic core"/>
    <property type="match status" value="1"/>
</dbReference>
<dbReference type="InterPro" id="IPR050090">
    <property type="entry name" value="Tyrosine_recombinase_XerCD"/>
</dbReference>
<dbReference type="PROSITE" id="PS50007">
    <property type="entry name" value="PIPLC_X_DOMAIN"/>
    <property type="match status" value="1"/>
</dbReference>
<dbReference type="PANTHER" id="PTHR30349">
    <property type="entry name" value="PHAGE INTEGRASE-RELATED"/>
    <property type="match status" value="1"/>
</dbReference>
<evidence type="ECO:0000256" key="2">
    <source>
        <dbReference type="ARBA" id="ARBA00022490"/>
    </source>
</evidence>
<evidence type="ECO:0000313" key="13">
    <source>
        <dbReference type="Proteomes" id="UP000236641"/>
    </source>
</evidence>
<keyword evidence="4" id="KW-0159">Chromosome partition</keyword>
<evidence type="ECO:0000256" key="9">
    <source>
        <dbReference type="PROSITE-ProRule" id="PRU01248"/>
    </source>
</evidence>
<keyword evidence="7" id="KW-0233">DNA recombination</keyword>
<dbReference type="GO" id="GO:0003677">
    <property type="term" value="F:DNA binding"/>
    <property type="evidence" value="ECO:0007669"/>
    <property type="project" value="UniProtKB-UniRule"/>
</dbReference>
<keyword evidence="6 9" id="KW-0238">DNA-binding</keyword>
<dbReference type="InterPro" id="IPR004107">
    <property type="entry name" value="Integrase_SAM-like_N"/>
</dbReference>
<dbReference type="SUPFAM" id="SSF56349">
    <property type="entry name" value="DNA breaking-rejoining enzymes"/>
    <property type="match status" value="1"/>
</dbReference>
<evidence type="ECO:0000256" key="5">
    <source>
        <dbReference type="ARBA" id="ARBA00022908"/>
    </source>
</evidence>
<dbReference type="PROSITE" id="PS51898">
    <property type="entry name" value="TYR_RECOMBINASE"/>
    <property type="match status" value="1"/>
</dbReference>
<dbReference type="InterPro" id="IPR013762">
    <property type="entry name" value="Integrase-like_cat_sf"/>
</dbReference>
<dbReference type="GO" id="GO:0051301">
    <property type="term" value="P:cell division"/>
    <property type="evidence" value="ECO:0007669"/>
    <property type="project" value="UniProtKB-KW"/>
</dbReference>
<dbReference type="Proteomes" id="UP000236641">
    <property type="component" value="Unassembled WGS sequence"/>
</dbReference>
<comment type="subcellular location">
    <subcellularLocation>
        <location evidence="1">Cytoplasm</location>
    </subcellularLocation>
</comment>
<keyword evidence="8" id="KW-0131">Cell cycle</keyword>
<evidence type="ECO:0000313" key="12">
    <source>
        <dbReference type="EMBL" id="PNQ72512.1"/>
    </source>
</evidence>
<feature type="domain" description="Core-binding (CB)" evidence="11">
    <location>
        <begin position="97"/>
        <end position="180"/>
    </location>
</feature>
<accession>A0A2K1DWV9</accession>
<comment type="caution">
    <text evidence="12">The sequence shown here is derived from an EMBL/GenBank/DDBJ whole genome shotgun (WGS) entry which is preliminary data.</text>
</comment>
<dbReference type="Gene3D" id="1.10.150.130">
    <property type="match status" value="1"/>
</dbReference>
<name>A0A2K1DWV9_9FLAO</name>
<evidence type="ECO:0000256" key="4">
    <source>
        <dbReference type="ARBA" id="ARBA00022829"/>
    </source>
</evidence>
<evidence type="ECO:0000259" key="10">
    <source>
        <dbReference type="PROSITE" id="PS51898"/>
    </source>
</evidence>
<evidence type="ECO:0000256" key="1">
    <source>
        <dbReference type="ARBA" id="ARBA00004496"/>
    </source>
</evidence>
<evidence type="ECO:0000256" key="6">
    <source>
        <dbReference type="ARBA" id="ARBA00023125"/>
    </source>
</evidence>
<dbReference type="Pfam" id="PF13495">
    <property type="entry name" value="Phage_int_SAM_4"/>
    <property type="match status" value="1"/>
</dbReference>
<dbReference type="PANTHER" id="PTHR30349:SF77">
    <property type="entry name" value="TYROSINE RECOMBINASE XERC"/>
    <property type="match status" value="1"/>
</dbReference>
<protein>
    <submittedName>
        <fullName evidence="12">Integrase</fullName>
    </submittedName>
</protein>
<dbReference type="InterPro" id="IPR002104">
    <property type="entry name" value="Integrase_catalytic"/>
</dbReference>
<sequence>MSQLPIITLSRAQHRQANQILIGFKHDWVLMDVVKHLPNAKWSKTLKSWYIANNPENLKLIFSVFKGHAIINSSQLFNTPKTKVGSSKPKGKRTLTQSNRDLLNGFYRFLKGKRYSKSTVDTYSFFVADFIEFHNAKNINTLTIKEVRAFIETVFIKRHYSISSQRQFISAVKQFIIYYPDTQISNLQLTRPKKSKTLPLVLSQNEIIDLIRCTQNLKHRAIIALIYSCGLRISELINLKLTDINIDRKQLAIKNGKGRKDRYVSLAESFIPLLSNYYHTYKPKVYFVEGQSGGKYSAESIRQFLKRCCKAAEIHKPVTPHTLRHSYATHLLENGVDLRYIQELLGHAKPETTMIYTHVSRKDLLQITNPLDSALKQMGKTDKTNINVLLSRNLNR</sequence>
<dbReference type="PROSITE" id="PS51900">
    <property type="entry name" value="CB"/>
    <property type="match status" value="1"/>
</dbReference>
<dbReference type="GO" id="GO:0007059">
    <property type="term" value="P:chromosome segregation"/>
    <property type="evidence" value="ECO:0007669"/>
    <property type="project" value="UniProtKB-KW"/>
</dbReference>
<dbReference type="Pfam" id="PF00589">
    <property type="entry name" value="Phage_integrase"/>
    <property type="match status" value="1"/>
</dbReference>
<dbReference type="GO" id="GO:0015074">
    <property type="term" value="P:DNA integration"/>
    <property type="evidence" value="ECO:0007669"/>
    <property type="project" value="UniProtKB-KW"/>
</dbReference>